<dbReference type="KEGG" id="rrd:RradSPS_3122"/>
<proteinExistence type="predicted"/>
<gene>
    <name evidence="1" type="ORF">RradSPS_3122</name>
</gene>
<dbReference type="Proteomes" id="UP000025229">
    <property type="component" value="Plasmid 3"/>
</dbReference>
<sequence length="39" mass="4657">MSIMRREASGDRLRDWSDRLLQAMPLREHWRIRSVFGGA</sequence>
<evidence type="ECO:0000313" key="1">
    <source>
        <dbReference type="EMBL" id="AHY48405.1"/>
    </source>
</evidence>
<dbReference type="AlphaFoldDB" id="A0A023X8P4"/>
<keyword evidence="1" id="KW-0614">Plasmid</keyword>
<dbReference type="HOGENOM" id="CLU_3316405_0_0_11"/>
<protein>
    <submittedName>
        <fullName evidence="1">Uncharacterized protein</fullName>
    </submittedName>
</protein>
<dbReference type="EMBL" id="CP007517">
    <property type="protein sequence ID" value="AHY48405.1"/>
    <property type="molecule type" value="Genomic_DNA"/>
</dbReference>
<name>A0A023X8P4_RUBRA</name>
<geneLocation type="plasmid" evidence="1">
    <name>3</name>
</geneLocation>
<keyword evidence="2" id="KW-1185">Reference proteome</keyword>
<organism evidence="1 2">
    <name type="scientific">Rubrobacter radiotolerans</name>
    <name type="common">Arthrobacter radiotolerans</name>
    <dbReference type="NCBI Taxonomy" id="42256"/>
    <lineage>
        <taxon>Bacteria</taxon>
        <taxon>Bacillati</taxon>
        <taxon>Actinomycetota</taxon>
        <taxon>Rubrobacteria</taxon>
        <taxon>Rubrobacterales</taxon>
        <taxon>Rubrobacteraceae</taxon>
        <taxon>Rubrobacter</taxon>
    </lineage>
</organism>
<evidence type="ECO:0000313" key="2">
    <source>
        <dbReference type="Proteomes" id="UP000025229"/>
    </source>
</evidence>
<reference evidence="1 2" key="1">
    <citation type="submission" date="2014-03" db="EMBL/GenBank/DDBJ databases">
        <title>Complete genome sequence of the Radio-Resistant Rubrobacter radiotolerans RSPS-4.</title>
        <authorList>
            <person name="Egas C.C."/>
            <person name="Barroso C.C."/>
            <person name="Froufe H.J.C."/>
            <person name="Pacheco J.J."/>
            <person name="Albuquerque L.L."/>
            <person name="da Costa M.M.S."/>
        </authorList>
    </citation>
    <scope>NUCLEOTIDE SEQUENCE [LARGE SCALE GENOMIC DNA]</scope>
    <source>
        <strain evidence="1 2">RSPS-4</strain>
        <plasmid evidence="1 2">3</plasmid>
    </source>
</reference>
<accession>A0A023X8P4</accession>